<name>A0A1H1MX59_9BRAD</name>
<evidence type="ECO:0000256" key="1">
    <source>
        <dbReference type="SAM" id="Phobius"/>
    </source>
</evidence>
<keyword evidence="1" id="KW-1133">Transmembrane helix</keyword>
<keyword evidence="1" id="KW-0812">Transmembrane</keyword>
<dbReference type="InterPro" id="IPR018706">
    <property type="entry name" value="DUF2214_membrane"/>
</dbReference>
<feature type="transmembrane region" description="Helical" evidence="1">
    <location>
        <begin position="45"/>
        <end position="64"/>
    </location>
</feature>
<feature type="transmembrane region" description="Helical" evidence="1">
    <location>
        <begin position="124"/>
        <end position="144"/>
    </location>
</feature>
<evidence type="ECO:0000313" key="3">
    <source>
        <dbReference type="Proteomes" id="UP000243904"/>
    </source>
</evidence>
<accession>A0A1H1MX59</accession>
<dbReference type="AlphaFoldDB" id="A0A1H1MX59"/>
<feature type="transmembrane region" description="Helical" evidence="1">
    <location>
        <begin position="76"/>
        <end position="100"/>
    </location>
</feature>
<evidence type="ECO:0000313" key="2">
    <source>
        <dbReference type="EMBL" id="SDR91304.1"/>
    </source>
</evidence>
<protein>
    <submittedName>
        <fullName evidence="2">Putative membrane protein</fullName>
    </submittedName>
</protein>
<dbReference type="Pfam" id="PF09980">
    <property type="entry name" value="DUF2214"/>
    <property type="match status" value="1"/>
</dbReference>
<proteinExistence type="predicted"/>
<dbReference type="Proteomes" id="UP000243904">
    <property type="component" value="Chromosome I"/>
</dbReference>
<dbReference type="RefSeq" id="WP_100382662.1">
    <property type="nucleotide sequence ID" value="NZ_LT629750.1"/>
</dbReference>
<feature type="transmembrane region" description="Helical" evidence="1">
    <location>
        <begin position="6"/>
        <end position="24"/>
    </location>
</feature>
<sequence length="148" mass="16754">MAWPIIVAWIHYVAIMLLIASLLGEHLLLKPELTATEAKTIQRLDIVYGGSAVAVLITGIMRMFLEKGVAYYNHHIAFHILFGIFIIAALLSIYPTVLFLRWRSETLAGRGQQLAQGQFKKIQMIVRIEMTLLLLAPFFATWMAHGDF</sequence>
<keyword evidence="1" id="KW-0472">Membrane</keyword>
<dbReference type="EMBL" id="LT629750">
    <property type="protein sequence ID" value="SDR91304.1"/>
    <property type="molecule type" value="Genomic_DNA"/>
</dbReference>
<gene>
    <name evidence="2" type="ORF">SAMN05444158_0393</name>
</gene>
<reference evidence="3" key="1">
    <citation type="submission" date="2016-10" db="EMBL/GenBank/DDBJ databases">
        <authorList>
            <person name="Varghese N."/>
            <person name="Submissions S."/>
        </authorList>
    </citation>
    <scope>NUCLEOTIDE SEQUENCE [LARGE SCALE GENOMIC DNA]</scope>
    <source>
        <strain evidence="3">GAS369</strain>
    </source>
</reference>
<organism evidence="2 3">
    <name type="scientific">Bradyrhizobium canariense</name>
    <dbReference type="NCBI Taxonomy" id="255045"/>
    <lineage>
        <taxon>Bacteria</taxon>
        <taxon>Pseudomonadati</taxon>
        <taxon>Pseudomonadota</taxon>
        <taxon>Alphaproteobacteria</taxon>
        <taxon>Hyphomicrobiales</taxon>
        <taxon>Nitrobacteraceae</taxon>
        <taxon>Bradyrhizobium</taxon>
    </lineage>
</organism>
<keyword evidence="3" id="KW-1185">Reference proteome</keyword>